<sequence>MGELLNILENKNALSDYRDWITYFNLALETKLEPKIWSTVKFAVYRKVTDEKENCAEREKEPISQLENVLKGVNMSIYEYELLIWMKDKSNREFHKDKRQTRKQAELQLKESFPKDMMVLKEPLQKGLTLSMSGMNKEKNFLNITYHSI</sequence>
<evidence type="ECO:0000313" key="1">
    <source>
        <dbReference type="EMBL" id="PKC73331.1"/>
    </source>
</evidence>
<accession>A0A2N0SCP2</accession>
<reference evidence="1 2" key="1">
    <citation type="submission" date="2017-10" db="EMBL/GenBank/DDBJ databases">
        <title>Extensive intraspecific genome diversity in a model arbuscular mycorrhizal fungus.</title>
        <authorList>
            <person name="Chen E.C.H."/>
            <person name="Morin E."/>
            <person name="Baudet D."/>
            <person name="Noel J."/>
            <person name="Ndikumana S."/>
            <person name="Charron P."/>
            <person name="St-Onge C."/>
            <person name="Giorgi J."/>
            <person name="Grigoriev I.V."/>
            <person name="Roux C."/>
            <person name="Martin F.M."/>
            <person name="Corradi N."/>
        </authorList>
    </citation>
    <scope>NUCLEOTIDE SEQUENCE [LARGE SCALE GENOMIC DNA]</scope>
    <source>
        <strain evidence="1 2">A1</strain>
    </source>
</reference>
<dbReference type="Proteomes" id="UP000232688">
    <property type="component" value="Unassembled WGS sequence"/>
</dbReference>
<proteinExistence type="predicted"/>
<dbReference type="VEuPathDB" id="FungiDB:RhiirA1_410693"/>
<evidence type="ECO:0000313" key="2">
    <source>
        <dbReference type="Proteomes" id="UP000232688"/>
    </source>
</evidence>
<dbReference type="AlphaFoldDB" id="A0A2N0SCP2"/>
<dbReference type="VEuPathDB" id="FungiDB:FUN_002192"/>
<comment type="caution">
    <text evidence="1">The sequence shown here is derived from an EMBL/GenBank/DDBJ whole genome shotgun (WGS) entry which is preliminary data.</text>
</comment>
<dbReference type="VEuPathDB" id="FungiDB:RhiirFUN_002250"/>
<dbReference type="EMBL" id="LLXH01000090">
    <property type="protein sequence ID" value="PKC73331.1"/>
    <property type="molecule type" value="Genomic_DNA"/>
</dbReference>
<protein>
    <submittedName>
        <fullName evidence="1">Uncharacterized protein</fullName>
    </submittedName>
</protein>
<organism evidence="1 2">
    <name type="scientific">Rhizophagus irregularis</name>
    <dbReference type="NCBI Taxonomy" id="588596"/>
    <lineage>
        <taxon>Eukaryota</taxon>
        <taxon>Fungi</taxon>
        <taxon>Fungi incertae sedis</taxon>
        <taxon>Mucoromycota</taxon>
        <taxon>Glomeromycotina</taxon>
        <taxon>Glomeromycetes</taxon>
        <taxon>Glomerales</taxon>
        <taxon>Glomeraceae</taxon>
        <taxon>Rhizophagus</taxon>
    </lineage>
</organism>
<name>A0A2N0SCP2_9GLOM</name>
<gene>
    <name evidence="1" type="ORF">RhiirA1_410693</name>
</gene>
<reference evidence="1 2" key="2">
    <citation type="submission" date="2017-10" db="EMBL/GenBank/DDBJ databases">
        <title>Genome analyses suggest a sexual origin of heterokaryosis in a supposedly ancient asexual fungus.</title>
        <authorList>
            <person name="Corradi N."/>
            <person name="Sedzielewska K."/>
            <person name="Noel J."/>
            <person name="Charron P."/>
            <person name="Farinelli L."/>
            <person name="Marton T."/>
            <person name="Kruger M."/>
            <person name="Pelin A."/>
            <person name="Brachmann A."/>
            <person name="Corradi N."/>
        </authorList>
    </citation>
    <scope>NUCLEOTIDE SEQUENCE [LARGE SCALE GENOMIC DNA]</scope>
    <source>
        <strain evidence="1 2">A1</strain>
    </source>
</reference>